<accession>A0A1W1X8Y5</accession>
<dbReference type="InterPro" id="IPR002804">
    <property type="entry name" value="Archease"/>
</dbReference>
<evidence type="ECO:0000313" key="6">
    <source>
        <dbReference type="EMBL" id="SMC20379.1"/>
    </source>
</evidence>
<keyword evidence="3" id="KW-0479">Metal-binding</keyword>
<keyword evidence="7" id="KW-1185">Reference proteome</keyword>
<keyword evidence="4" id="KW-0106">Calcium</keyword>
<dbReference type="AlphaFoldDB" id="A0A1W1X8Y5"/>
<comment type="similarity">
    <text evidence="1">Belongs to the archease family.</text>
</comment>
<dbReference type="Proteomes" id="UP000192783">
    <property type="component" value="Unassembled WGS sequence"/>
</dbReference>
<proteinExistence type="inferred from homology"/>
<dbReference type="EMBL" id="FWXF01000003">
    <property type="protein sequence ID" value="SMC20379.1"/>
    <property type="molecule type" value="Genomic_DNA"/>
</dbReference>
<dbReference type="SUPFAM" id="SSF69819">
    <property type="entry name" value="MTH1598-like"/>
    <property type="match status" value="1"/>
</dbReference>
<sequence>MDRRHPRVSAGYELLDHTADVGLRLRARSLEELFQVAAHAFYELMVDRTRVEDRERKGVALEAAALDELLVAWLSELLFLFETEAFLGRSVHVHLEEGKTWRLRGQIGGERLDFDRHELQLLYKAVTYHQLKVEQDAHGWHAQVIFDV</sequence>
<dbReference type="Pfam" id="PF01951">
    <property type="entry name" value="Archease"/>
    <property type="match status" value="1"/>
</dbReference>
<dbReference type="STRING" id="1121390.SAMN02746041_00901"/>
<evidence type="ECO:0000256" key="3">
    <source>
        <dbReference type="ARBA" id="ARBA00022723"/>
    </source>
</evidence>
<dbReference type="InterPro" id="IPR036820">
    <property type="entry name" value="Archease_dom_sf"/>
</dbReference>
<dbReference type="GO" id="GO:0046872">
    <property type="term" value="F:metal ion binding"/>
    <property type="evidence" value="ECO:0007669"/>
    <property type="project" value="UniProtKB-KW"/>
</dbReference>
<organism evidence="6 7">
    <name type="scientific">Desulfacinum hydrothermale DSM 13146</name>
    <dbReference type="NCBI Taxonomy" id="1121390"/>
    <lineage>
        <taxon>Bacteria</taxon>
        <taxon>Pseudomonadati</taxon>
        <taxon>Thermodesulfobacteriota</taxon>
        <taxon>Syntrophobacteria</taxon>
        <taxon>Syntrophobacterales</taxon>
        <taxon>Syntrophobacteraceae</taxon>
        <taxon>Desulfacinum</taxon>
    </lineage>
</organism>
<dbReference type="InterPro" id="IPR023572">
    <property type="entry name" value="Archease_dom"/>
</dbReference>
<evidence type="ECO:0000256" key="4">
    <source>
        <dbReference type="ARBA" id="ARBA00022837"/>
    </source>
</evidence>
<evidence type="ECO:0000256" key="2">
    <source>
        <dbReference type="ARBA" id="ARBA00022694"/>
    </source>
</evidence>
<dbReference type="RefSeq" id="WP_170920340.1">
    <property type="nucleotide sequence ID" value="NZ_FWXF01000003.1"/>
</dbReference>
<reference evidence="6 7" key="1">
    <citation type="submission" date="2017-04" db="EMBL/GenBank/DDBJ databases">
        <authorList>
            <person name="Afonso C.L."/>
            <person name="Miller P.J."/>
            <person name="Scott M.A."/>
            <person name="Spackman E."/>
            <person name="Goraichik I."/>
            <person name="Dimitrov K.M."/>
            <person name="Suarez D.L."/>
            <person name="Swayne D.E."/>
        </authorList>
    </citation>
    <scope>NUCLEOTIDE SEQUENCE [LARGE SCALE GENOMIC DNA]</scope>
    <source>
        <strain evidence="6 7">DSM 13146</strain>
    </source>
</reference>
<protein>
    <submittedName>
        <fullName evidence="6">SHS2 domain-containing protein</fullName>
    </submittedName>
</protein>
<dbReference type="Gene3D" id="3.55.10.10">
    <property type="entry name" value="Archease domain"/>
    <property type="match status" value="1"/>
</dbReference>
<evidence type="ECO:0000259" key="5">
    <source>
        <dbReference type="Pfam" id="PF01951"/>
    </source>
</evidence>
<feature type="domain" description="Archease" evidence="5">
    <location>
        <begin position="12"/>
        <end position="148"/>
    </location>
</feature>
<dbReference type="PANTHER" id="PTHR12682:SF11">
    <property type="entry name" value="PROTEIN ARCHEASE"/>
    <property type="match status" value="1"/>
</dbReference>
<dbReference type="GO" id="GO:0008033">
    <property type="term" value="P:tRNA processing"/>
    <property type="evidence" value="ECO:0007669"/>
    <property type="project" value="UniProtKB-KW"/>
</dbReference>
<dbReference type="PANTHER" id="PTHR12682">
    <property type="entry name" value="ARCHEASE"/>
    <property type="match status" value="1"/>
</dbReference>
<name>A0A1W1X8Y5_9BACT</name>
<gene>
    <name evidence="6" type="ORF">SAMN02746041_00901</name>
</gene>
<evidence type="ECO:0000313" key="7">
    <source>
        <dbReference type="Proteomes" id="UP000192783"/>
    </source>
</evidence>
<evidence type="ECO:0000256" key="1">
    <source>
        <dbReference type="ARBA" id="ARBA00007963"/>
    </source>
</evidence>
<keyword evidence="2" id="KW-0819">tRNA processing</keyword>